<organism evidence="2 3">
    <name type="scientific">Ferviditalea candida</name>
    <dbReference type="NCBI Taxonomy" id="3108399"/>
    <lineage>
        <taxon>Bacteria</taxon>
        <taxon>Bacillati</taxon>
        <taxon>Bacillota</taxon>
        <taxon>Bacilli</taxon>
        <taxon>Bacillales</taxon>
        <taxon>Paenibacillaceae</taxon>
        <taxon>Ferviditalea</taxon>
    </lineage>
</organism>
<feature type="domain" description="VOC" evidence="1">
    <location>
        <begin position="136"/>
        <end position="250"/>
    </location>
</feature>
<evidence type="ECO:0000313" key="3">
    <source>
        <dbReference type="Proteomes" id="UP001310386"/>
    </source>
</evidence>
<dbReference type="PANTHER" id="PTHR21366">
    <property type="entry name" value="GLYOXALASE FAMILY PROTEIN"/>
    <property type="match status" value="1"/>
</dbReference>
<dbReference type="InterPro" id="IPR004360">
    <property type="entry name" value="Glyas_Fos-R_dOase_dom"/>
</dbReference>
<accession>A0ABU5ZMD8</accession>
<dbReference type="PANTHER" id="PTHR21366:SF14">
    <property type="entry name" value="GLYOXALASE DOMAIN-CONTAINING PROTEIN 5"/>
    <property type="match status" value="1"/>
</dbReference>
<reference evidence="2" key="1">
    <citation type="submission" date="2023-12" db="EMBL/GenBank/DDBJ databases">
        <title>Fervidustalea candida gen. nov., sp. nov., a novel member of the family Paenibacillaceae isolated from a geothermal area.</title>
        <authorList>
            <person name="Li W.-J."/>
            <person name="Jiao J.-Y."/>
            <person name="Chen Y."/>
        </authorList>
    </citation>
    <scope>NUCLEOTIDE SEQUENCE</scope>
    <source>
        <strain evidence="2">SYSU GA230002</strain>
    </source>
</reference>
<feature type="domain" description="VOC" evidence="1">
    <location>
        <begin position="8"/>
        <end position="124"/>
    </location>
</feature>
<dbReference type="Pfam" id="PF00903">
    <property type="entry name" value="Glyoxalase"/>
    <property type="match status" value="1"/>
</dbReference>
<dbReference type="InterPro" id="IPR029068">
    <property type="entry name" value="Glyas_Bleomycin-R_OHBP_Dase"/>
</dbReference>
<protein>
    <submittedName>
        <fullName evidence="2">VOC family protein</fullName>
    </submittedName>
</protein>
<dbReference type="SUPFAM" id="SSF54593">
    <property type="entry name" value="Glyoxalase/Bleomycin resistance protein/Dihydroxybiphenyl dioxygenase"/>
    <property type="match status" value="1"/>
</dbReference>
<dbReference type="PROSITE" id="PS51819">
    <property type="entry name" value="VOC"/>
    <property type="match status" value="2"/>
</dbReference>
<dbReference type="Gene3D" id="3.10.180.10">
    <property type="entry name" value="2,3-Dihydroxybiphenyl 1,2-Dioxygenase, domain 1"/>
    <property type="match status" value="2"/>
</dbReference>
<proteinExistence type="predicted"/>
<dbReference type="InterPro" id="IPR050383">
    <property type="entry name" value="GlyoxalaseI/FosfomycinResist"/>
</dbReference>
<dbReference type="RefSeq" id="WP_371755812.1">
    <property type="nucleotide sequence ID" value="NZ_JAYJLD010000045.1"/>
</dbReference>
<keyword evidence="3" id="KW-1185">Reference proteome</keyword>
<comment type="caution">
    <text evidence="2">The sequence shown here is derived from an EMBL/GenBank/DDBJ whole genome shotgun (WGS) entry which is preliminary data.</text>
</comment>
<sequence>MKAIQLRRISHVGLRVADLEEASRRWQIQFGLSLRERTSTHAFLHCGYESYSLELMESGNPGYDHTAYELSAEVSISDAAEYLESKAIAYQTENGSLHLQDAEGNKVEIVPYAASSDLRPDVARSTKILPGFRPRKLGHVNYLTGKLREQVEFYTDILGMKITDKLGTEGIWLHINADHHVMALVNKGYPHIHHFALEMVDWGELRVAFDHLAQHGRWLAWGPLRHGLGRNLSGYVRIPEEGCFVEIFCDMEQLEEGHVPREWPDNAHSSNVWGILPPRSYFRFDEAAIRSEKEGLEAQGIPLAPLEVSK</sequence>
<gene>
    <name evidence="2" type="ORF">VF724_18775</name>
</gene>
<dbReference type="Proteomes" id="UP001310386">
    <property type="component" value="Unassembled WGS sequence"/>
</dbReference>
<evidence type="ECO:0000313" key="2">
    <source>
        <dbReference type="EMBL" id="MEB3103684.1"/>
    </source>
</evidence>
<evidence type="ECO:0000259" key="1">
    <source>
        <dbReference type="PROSITE" id="PS51819"/>
    </source>
</evidence>
<name>A0ABU5ZMD8_9BACL</name>
<dbReference type="EMBL" id="JAYJLD010000045">
    <property type="protein sequence ID" value="MEB3103684.1"/>
    <property type="molecule type" value="Genomic_DNA"/>
</dbReference>
<dbReference type="InterPro" id="IPR037523">
    <property type="entry name" value="VOC_core"/>
</dbReference>